<evidence type="ECO:0000313" key="1">
    <source>
        <dbReference type="EMBL" id="SFG95290.1"/>
    </source>
</evidence>
<dbReference type="AlphaFoldDB" id="A0A1I2W1N7"/>
<dbReference type="STRING" id="414048.SAMN04489864_103408"/>
<dbReference type="EMBL" id="FOPP01000003">
    <property type="protein sequence ID" value="SFG95290.1"/>
    <property type="molecule type" value="Genomic_DNA"/>
</dbReference>
<dbReference type="RefSeq" id="WP_143095925.1">
    <property type="nucleotide sequence ID" value="NZ_FOPP01000003.1"/>
</dbReference>
<accession>A0A1I2W1N7</accession>
<evidence type="ECO:0000313" key="2">
    <source>
        <dbReference type="Proteomes" id="UP000199666"/>
    </source>
</evidence>
<sequence length="162" mass="18152">MKKVLVIVMVLPLLFNSSCKKEKATILSAMVEILLVNQQSQNLLNSSIVLHENNIDIYFVKDGQPILFNQSNLSASKGFLIKPLDGLSDIGLKVYPYTGTPETNNTEYPITLIKLGDFGTDTIKCEILNGENSKVISKVWYNGILKYDQDLKQGPRRFTVVK</sequence>
<gene>
    <name evidence="1" type="ORF">SAMN04489864_103408</name>
</gene>
<name>A0A1I2W1N7_9SPHI</name>
<protein>
    <submittedName>
        <fullName evidence="1">Uncharacterized protein</fullName>
    </submittedName>
</protein>
<keyword evidence="2" id="KW-1185">Reference proteome</keyword>
<organism evidence="1 2">
    <name type="scientific">Pedobacter insulae</name>
    <dbReference type="NCBI Taxonomy" id="414048"/>
    <lineage>
        <taxon>Bacteria</taxon>
        <taxon>Pseudomonadati</taxon>
        <taxon>Bacteroidota</taxon>
        <taxon>Sphingobacteriia</taxon>
        <taxon>Sphingobacteriales</taxon>
        <taxon>Sphingobacteriaceae</taxon>
        <taxon>Pedobacter</taxon>
    </lineage>
</organism>
<dbReference type="Proteomes" id="UP000199666">
    <property type="component" value="Unassembled WGS sequence"/>
</dbReference>
<proteinExistence type="predicted"/>
<reference evidence="1 2" key="1">
    <citation type="submission" date="2016-10" db="EMBL/GenBank/DDBJ databases">
        <authorList>
            <person name="de Groot N.N."/>
        </authorList>
    </citation>
    <scope>NUCLEOTIDE SEQUENCE [LARGE SCALE GENOMIC DNA]</scope>
    <source>
        <strain evidence="1 2">DSM 18684</strain>
    </source>
</reference>
<dbReference type="OrthoDB" id="999541at2"/>